<dbReference type="Proteomes" id="UP000299102">
    <property type="component" value="Unassembled WGS sequence"/>
</dbReference>
<organism evidence="1 2">
    <name type="scientific">Eumeta variegata</name>
    <name type="common">Bagworm moth</name>
    <name type="synonym">Eumeta japonica</name>
    <dbReference type="NCBI Taxonomy" id="151549"/>
    <lineage>
        <taxon>Eukaryota</taxon>
        <taxon>Metazoa</taxon>
        <taxon>Ecdysozoa</taxon>
        <taxon>Arthropoda</taxon>
        <taxon>Hexapoda</taxon>
        <taxon>Insecta</taxon>
        <taxon>Pterygota</taxon>
        <taxon>Neoptera</taxon>
        <taxon>Endopterygota</taxon>
        <taxon>Lepidoptera</taxon>
        <taxon>Glossata</taxon>
        <taxon>Ditrysia</taxon>
        <taxon>Tineoidea</taxon>
        <taxon>Psychidae</taxon>
        <taxon>Oiketicinae</taxon>
        <taxon>Eumeta</taxon>
    </lineage>
</organism>
<comment type="caution">
    <text evidence="1">The sequence shown here is derived from an EMBL/GenBank/DDBJ whole genome shotgun (WGS) entry which is preliminary data.</text>
</comment>
<evidence type="ECO:0000313" key="2">
    <source>
        <dbReference type="Proteomes" id="UP000299102"/>
    </source>
</evidence>
<keyword evidence="2" id="KW-1185">Reference proteome</keyword>
<dbReference type="AlphaFoldDB" id="A0A4C1ZQC9"/>
<dbReference type="EMBL" id="BGZK01002007">
    <property type="protein sequence ID" value="GBP89552.1"/>
    <property type="molecule type" value="Genomic_DNA"/>
</dbReference>
<name>A0A4C1ZQC9_EUMVA</name>
<evidence type="ECO:0000313" key="1">
    <source>
        <dbReference type="EMBL" id="GBP89552.1"/>
    </source>
</evidence>
<proteinExistence type="predicted"/>
<protein>
    <submittedName>
        <fullName evidence="1">Uncharacterized protein</fullName>
    </submittedName>
</protein>
<accession>A0A4C1ZQC9</accession>
<reference evidence="1 2" key="1">
    <citation type="journal article" date="2019" name="Commun. Biol.">
        <title>The bagworm genome reveals a unique fibroin gene that provides high tensile strength.</title>
        <authorList>
            <person name="Kono N."/>
            <person name="Nakamura H."/>
            <person name="Ohtoshi R."/>
            <person name="Tomita M."/>
            <person name="Numata K."/>
            <person name="Arakawa K."/>
        </authorList>
    </citation>
    <scope>NUCLEOTIDE SEQUENCE [LARGE SCALE GENOMIC DNA]</scope>
</reference>
<sequence length="278" mass="30685">MNANGQYVSYLGAFKSLKGLSPQNLHNALARGPPFPNWVISKQAYEPSESRRSLSPMTTRDPGGDTSALSACWLGTGYLMERSSRRGLRGRERRRVRAVSVLASRLFTGVALDIAALAALSGSSAKGARAARRALPPARHLTRTYHPAQFLFATELSIECFNSSDVSSIPVRLNGSSFEIAAKHVEWFRPRLQIAAFTFERGRIQKDTPFRGRCLHKKCRRNQFGGYDRCITICVRASEAKAAASGLSRTGKKLFIKLRTGNVSAPKRNACTRLHCEQ</sequence>
<gene>
    <name evidence="1" type="ORF">EVAR_55232_1</name>
</gene>